<evidence type="ECO:0000313" key="1">
    <source>
        <dbReference type="EMBL" id="MDT0619579.1"/>
    </source>
</evidence>
<sequence>MPGGPHISSTPHLLLENLTPSRARTALFRSSGAEAVEERPERLAALCREPDLLRVRDEARVIAPSLGMESEYRMLDCISASCLAHALGRLPLPTATGRGRAARQPIDTA</sequence>
<organism evidence="1 2">
    <name type="scientific">Spectribacter acetivorans</name>
    <dbReference type="NCBI Taxonomy" id="3075603"/>
    <lineage>
        <taxon>Bacteria</taxon>
        <taxon>Pseudomonadati</taxon>
        <taxon>Pseudomonadota</taxon>
        <taxon>Gammaproteobacteria</taxon>
        <taxon>Salinisphaerales</taxon>
        <taxon>Salinisphaeraceae</taxon>
        <taxon>Spectribacter</taxon>
    </lineage>
</organism>
<proteinExistence type="predicted"/>
<protein>
    <submittedName>
        <fullName evidence="1">Uncharacterized protein</fullName>
    </submittedName>
</protein>
<dbReference type="EMBL" id="JAVRHY010000016">
    <property type="protein sequence ID" value="MDT0619579.1"/>
    <property type="molecule type" value="Genomic_DNA"/>
</dbReference>
<dbReference type="Proteomes" id="UP001259982">
    <property type="component" value="Unassembled WGS sequence"/>
</dbReference>
<keyword evidence="2" id="KW-1185">Reference proteome</keyword>
<dbReference type="RefSeq" id="WP_311660097.1">
    <property type="nucleotide sequence ID" value="NZ_JAVRHY010000016.1"/>
</dbReference>
<reference evidence="1 2" key="1">
    <citation type="submission" date="2023-09" db="EMBL/GenBank/DDBJ databases">
        <authorList>
            <person name="Rey-Velasco X."/>
        </authorList>
    </citation>
    <scope>NUCLEOTIDE SEQUENCE [LARGE SCALE GENOMIC DNA]</scope>
    <source>
        <strain evidence="1 2">P385</strain>
    </source>
</reference>
<name>A0ABU3BAU4_9GAMM</name>
<comment type="caution">
    <text evidence="1">The sequence shown here is derived from an EMBL/GenBank/DDBJ whole genome shotgun (WGS) entry which is preliminary data.</text>
</comment>
<accession>A0ABU3BAU4</accession>
<evidence type="ECO:0000313" key="2">
    <source>
        <dbReference type="Proteomes" id="UP001259982"/>
    </source>
</evidence>
<gene>
    <name evidence="1" type="ORF">RM531_13965</name>
</gene>